<reference evidence="1" key="1">
    <citation type="submission" date="2020-10" db="EMBL/GenBank/DDBJ databases">
        <authorList>
            <person name="Han B."/>
            <person name="Lu T."/>
            <person name="Zhao Q."/>
            <person name="Huang X."/>
            <person name="Zhao Y."/>
        </authorList>
    </citation>
    <scope>NUCLEOTIDE SEQUENCE</scope>
</reference>
<organism evidence="1 2">
    <name type="scientific">Miscanthus lutarioriparius</name>
    <dbReference type="NCBI Taxonomy" id="422564"/>
    <lineage>
        <taxon>Eukaryota</taxon>
        <taxon>Viridiplantae</taxon>
        <taxon>Streptophyta</taxon>
        <taxon>Embryophyta</taxon>
        <taxon>Tracheophyta</taxon>
        <taxon>Spermatophyta</taxon>
        <taxon>Magnoliopsida</taxon>
        <taxon>Liliopsida</taxon>
        <taxon>Poales</taxon>
        <taxon>Poaceae</taxon>
        <taxon>PACMAD clade</taxon>
        <taxon>Panicoideae</taxon>
        <taxon>Andropogonodae</taxon>
        <taxon>Andropogoneae</taxon>
        <taxon>Saccharinae</taxon>
        <taxon>Miscanthus</taxon>
    </lineage>
</organism>
<sequence length="120" mass="13854">MGRVVVTLSDLADALPTPASRTRLLLIRGWMLIPLPRRIYTVSVDGNRKRVARATTKNDDKEPAPPEEIFEALREIPRLERADLLRAYSTFIRDDRLFRSLMALPEDMRKYCLLMEVGNQ</sequence>
<evidence type="ECO:0000313" key="2">
    <source>
        <dbReference type="Proteomes" id="UP000604825"/>
    </source>
</evidence>
<comment type="caution">
    <text evidence="1">The sequence shown here is derived from an EMBL/GenBank/DDBJ whole genome shotgun (WGS) entry which is preliminary data.</text>
</comment>
<proteinExistence type="predicted"/>
<dbReference type="AlphaFoldDB" id="A0A811RH21"/>
<evidence type="ECO:0000313" key="1">
    <source>
        <dbReference type="EMBL" id="CAD6269636.1"/>
    </source>
</evidence>
<protein>
    <submittedName>
        <fullName evidence="1">Uncharacterized protein</fullName>
    </submittedName>
</protein>
<dbReference type="EMBL" id="CAJGYO010000015">
    <property type="protein sequence ID" value="CAD6269636.1"/>
    <property type="molecule type" value="Genomic_DNA"/>
</dbReference>
<dbReference type="Proteomes" id="UP000604825">
    <property type="component" value="Unassembled WGS sequence"/>
</dbReference>
<name>A0A811RH21_9POAL</name>
<accession>A0A811RH21</accession>
<keyword evidence="2" id="KW-1185">Reference proteome</keyword>
<dbReference type="OrthoDB" id="696340at2759"/>
<gene>
    <name evidence="1" type="ORF">NCGR_LOCUS52938</name>
</gene>